<protein>
    <submittedName>
        <fullName evidence="2">Uncharacterized protein</fullName>
    </submittedName>
</protein>
<feature type="coiled-coil region" evidence="1">
    <location>
        <begin position="30"/>
        <end position="64"/>
    </location>
</feature>
<comment type="caution">
    <text evidence="2">The sequence shown here is derived from an EMBL/GenBank/DDBJ whole genome shotgun (WGS) entry which is preliminary data.</text>
</comment>
<dbReference type="AlphaFoldDB" id="A0A9N8DNH6"/>
<dbReference type="EMBL" id="CAICTM010000175">
    <property type="protein sequence ID" value="CAB9503795.1"/>
    <property type="molecule type" value="Genomic_DNA"/>
</dbReference>
<keyword evidence="1" id="KW-0175">Coiled coil</keyword>
<evidence type="ECO:0000256" key="1">
    <source>
        <dbReference type="SAM" id="Coils"/>
    </source>
</evidence>
<keyword evidence="3" id="KW-1185">Reference proteome</keyword>
<evidence type="ECO:0000313" key="2">
    <source>
        <dbReference type="EMBL" id="CAB9503795.1"/>
    </source>
</evidence>
<accession>A0A9N8DNH6</accession>
<gene>
    <name evidence="2" type="ORF">SEMRO_176_G077500.1</name>
</gene>
<name>A0A9N8DNH6_9STRA</name>
<proteinExistence type="predicted"/>
<evidence type="ECO:0000313" key="3">
    <source>
        <dbReference type="Proteomes" id="UP001153069"/>
    </source>
</evidence>
<organism evidence="2 3">
    <name type="scientific">Seminavis robusta</name>
    <dbReference type="NCBI Taxonomy" id="568900"/>
    <lineage>
        <taxon>Eukaryota</taxon>
        <taxon>Sar</taxon>
        <taxon>Stramenopiles</taxon>
        <taxon>Ochrophyta</taxon>
        <taxon>Bacillariophyta</taxon>
        <taxon>Bacillariophyceae</taxon>
        <taxon>Bacillariophycidae</taxon>
        <taxon>Naviculales</taxon>
        <taxon>Naviculaceae</taxon>
        <taxon>Seminavis</taxon>
    </lineage>
</organism>
<dbReference type="Proteomes" id="UP001153069">
    <property type="component" value="Unassembled WGS sequence"/>
</dbReference>
<sequence>MRELRSERTAEEGRRAAVHNVNHTALSPSNEASKKELANLRMQLSARNKELEELKTNMANLQKNHNMNATTQVSKPVAESFCQNTAFDKWQALQQPIQSAVFDALASCWSKDAPQIDKSNNHTQAAFHRLTKKMFSELTLYRLKQSIKVPANPLVMEKVLQVIRNCIFNPPNNPPLQIAVFGGSVTAGYASNDNDVGLPFGSRETIKGCARAHKLQLLLNKMLSALFQGNCPSTKLCSGRNGFRHRKHTV</sequence>
<reference evidence="2" key="1">
    <citation type="submission" date="2020-06" db="EMBL/GenBank/DDBJ databases">
        <authorList>
            <consortium name="Plant Systems Biology data submission"/>
        </authorList>
    </citation>
    <scope>NUCLEOTIDE SEQUENCE</scope>
    <source>
        <strain evidence="2">D6</strain>
    </source>
</reference>